<name>A0A1E7Z3B1_9GAMM</name>
<protein>
    <recommendedName>
        <fullName evidence="6">CopG family transcriptional regulator</fullName>
    </recommendedName>
</protein>
<evidence type="ECO:0000313" key="3">
    <source>
        <dbReference type="EMBL" id="RAP70391.1"/>
    </source>
</evidence>
<evidence type="ECO:0000313" key="4">
    <source>
        <dbReference type="Proteomes" id="UP000243534"/>
    </source>
</evidence>
<dbReference type="EMBL" id="MAYS01000137">
    <property type="protein sequence ID" value="OFC63088.1"/>
    <property type="molecule type" value="Genomic_DNA"/>
</dbReference>
<reference evidence="3 5" key="2">
    <citation type="submission" date="2018-04" db="EMBL/GenBank/DDBJ databases">
        <title>Genomes of the Obligate Erwinia dacicola and Facultative Enterobacter sp. OLF Endosymbionts of the Olive Fruit fly, Bactrocera oleae.</title>
        <authorList>
            <person name="Estes A.M."/>
            <person name="Hearn D.J."/>
            <person name="Agarwal S."/>
            <person name="Pierson E.A."/>
            <person name="Dunning-Hotopp J.C."/>
        </authorList>
    </citation>
    <scope>NUCLEOTIDE SEQUENCE [LARGE SCALE GENOMIC DNA]</scope>
    <source>
        <strain evidence="3 5">Oroville</strain>
    </source>
</reference>
<reference evidence="2 4" key="1">
    <citation type="submission" date="2016-07" db="EMBL/GenBank/DDBJ databases">
        <authorList>
            <person name="Yuval B."/>
        </authorList>
    </citation>
    <scope>NUCLEOTIDE SEQUENCE [LARGE SCALE GENOMIC DNA]</scope>
    <source>
        <strain evidence="2 4">IL</strain>
    </source>
</reference>
<dbReference type="AlphaFoldDB" id="A0A1E7Z3B1"/>
<evidence type="ECO:0000313" key="2">
    <source>
        <dbReference type="EMBL" id="OFC63088.1"/>
    </source>
</evidence>
<keyword evidence="5" id="KW-1185">Reference proteome</keyword>
<gene>
    <name evidence="3" type="ORF">ACZ87_02803</name>
    <name evidence="2" type="ORF">BBW68_06775</name>
</gene>
<organism evidence="2 4">
    <name type="scientific">Candidatus Erwinia dacicola</name>
    <dbReference type="NCBI Taxonomy" id="252393"/>
    <lineage>
        <taxon>Bacteria</taxon>
        <taxon>Pseudomonadati</taxon>
        <taxon>Pseudomonadota</taxon>
        <taxon>Gammaproteobacteria</taxon>
        <taxon>Enterobacterales</taxon>
        <taxon>Erwiniaceae</taxon>
        <taxon>Erwinia</taxon>
    </lineage>
</organism>
<dbReference type="Proteomes" id="UP000244334">
    <property type="component" value="Unassembled WGS sequence"/>
</dbReference>
<evidence type="ECO:0000256" key="1">
    <source>
        <dbReference type="SAM" id="MobiDB-lite"/>
    </source>
</evidence>
<proteinExistence type="predicted"/>
<dbReference type="Proteomes" id="UP000243534">
    <property type="component" value="Unassembled WGS sequence"/>
</dbReference>
<evidence type="ECO:0008006" key="6">
    <source>
        <dbReference type="Google" id="ProtNLM"/>
    </source>
</evidence>
<dbReference type="RefSeq" id="WP_070134132.1">
    <property type="nucleotide sequence ID" value="NZ_LJAM02000362.1"/>
</dbReference>
<feature type="compositionally biased region" description="Basic and acidic residues" evidence="1">
    <location>
        <begin position="1"/>
        <end position="10"/>
    </location>
</feature>
<feature type="region of interest" description="Disordered" evidence="1">
    <location>
        <begin position="1"/>
        <end position="41"/>
    </location>
</feature>
<sequence>MLKKPSDKNKAPRPVTSVSEDQADKLASMLADKPYGDDIRPIESPEKLARTTISLPESLLRQCEDLALNNKRNGIEPKNVSALVRAALEGYLNK</sequence>
<comment type="caution">
    <text evidence="2">The sequence shown here is derived from an EMBL/GenBank/DDBJ whole genome shotgun (WGS) entry which is preliminary data.</text>
</comment>
<dbReference type="OrthoDB" id="6505050at2"/>
<accession>A0A1E7Z3B1</accession>
<dbReference type="EMBL" id="LJAM02000362">
    <property type="protein sequence ID" value="RAP70391.1"/>
    <property type="molecule type" value="Genomic_DNA"/>
</dbReference>
<evidence type="ECO:0000313" key="5">
    <source>
        <dbReference type="Proteomes" id="UP000244334"/>
    </source>
</evidence>